<dbReference type="OrthoDB" id="9767994at2"/>
<evidence type="ECO:0000313" key="3">
    <source>
        <dbReference type="Proteomes" id="UP000249915"/>
    </source>
</evidence>
<dbReference type="SMART" id="SM01008">
    <property type="entry name" value="Ald_Xan_dh_C"/>
    <property type="match status" value="1"/>
</dbReference>
<dbReference type="PANTHER" id="PTHR47495:SF1">
    <property type="entry name" value="BLL3820 PROTEIN"/>
    <property type="match status" value="1"/>
</dbReference>
<dbReference type="Gene3D" id="3.30.365.10">
    <property type="entry name" value="Aldehyde oxidase/xanthine dehydrogenase, molybdopterin binding domain"/>
    <property type="match status" value="4"/>
</dbReference>
<dbReference type="AlphaFoldDB" id="A0A2V4ADT1"/>
<dbReference type="SUPFAM" id="SSF56003">
    <property type="entry name" value="Molybdenum cofactor-binding domain"/>
    <property type="match status" value="2"/>
</dbReference>
<organism evidence="2 3">
    <name type="scientific">Prauserella muralis</name>
    <dbReference type="NCBI Taxonomy" id="588067"/>
    <lineage>
        <taxon>Bacteria</taxon>
        <taxon>Bacillati</taxon>
        <taxon>Actinomycetota</taxon>
        <taxon>Actinomycetes</taxon>
        <taxon>Pseudonocardiales</taxon>
        <taxon>Pseudonocardiaceae</taxon>
        <taxon>Prauserella</taxon>
    </lineage>
</organism>
<comment type="caution">
    <text evidence="2">The sequence shown here is derived from an EMBL/GenBank/DDBJ whole genome shotgun (WGS) entry which is preliminary data.</text>
</comment>
<reference evidence="2 3" key="1">
    <citation type="submission" date="2016-07" db="EMBL/GenBank/DDBJ databases">
        <title>Draft genome sequence of Prauserella muralis DSM 45305, isolated from a mould-covered wall in an indoor environment.</title>
        <authorList>
            <person name="Ruckert C."/>
            <person name="Albersmeier A."/>
            <person name="Jiang C.-L."/>
            <person name="Jiang Y."/>
            <person name="Kalinowski J."/>
            <person name="Schneider O."/>
            <person name="Winkler A."/>
            <person name="Zotchev S.B."/>
        </authorList>
    </citation>
    <scope>NUCLEOTIDE SEQUENCE [LARGE SCALE GENOMIC DNA]</scope>
    <source>
        <strain evidence="2 3">DSM 45305</strain>
    </source>
</reference>
<protein>
    <submittedName>
        <fullName evidence="2">Isoquinoline 1-oxidoreductase</fullName>
    </submittedName>
</protein>
<accession>A0A2V4ADT1</accession>
<dbReference type="InterPro" id="IPR046867">
    <property type="entry name" value="AldOxase/xan_DH_MoCoBD2"/>
</dbReference>
<dbReference type="InterPro" id="IPR037165">
    <property type="entry name" value="AldOxase/xan_DH_Mopterin-bd_sf"/>
</dbReference>
<dbReference type="Proteomes" id="UP000249915">
    <property type="component" value="Unassembled WGS sequence"/>
</dbReference>
<evidence type="ECO:0000313" key="2">
    <source>
        <dbReference type="EMBL" id="PXY17470.1"/>
    </source>
</evidence>
<dbReference type="Gene3D" id="3.90.1170.50">
    <property type="entry name" value="Aldehyde oxidase/xanthine dehydrogenase, a/b hammerhead"/>
    <property type="match status" value="1"/>
</dbReference>
<gene>
    <name evidence="2" type="ORF">BAY60_34670</name>
</gene>
<dbReference type="EMBL" id="MASW01000014">
    <property type="protein sequence ID" value="PXY17470.1"/>
    <property type="molecule type" value="Genomic_DNA"/>
</dbReference>
<dbReference type="GO" id="GO:0016491">
    <property type="term" value="F:oxidoreductase activity"/>
    <property type="evidence" value="ECO:0007669"/>
    <property type="project" value="InterPro"/>
</dbReference>
<dbReference type="Pfam" id="PF20256">
    <property type="entry name" value="MoCoBD_2"/>
    <property type="match status" value="2"/>
</dbReference>
<keyword evidence="3" id="KW-1185">Reference proteome</keyword>
<sequence length="752" mass="80576">MGRRRFLTYLVAAPTLTVAARIGLDSGAAAPAHAAIPSPPQLLGETIDLQDLLVIAGLPTAGLLFQIQVNEDNTVSVPLPRAEVGQGLTTAVPMLIAEEMDIPLSSVRMTLADARPELVMGQISGGSSGICTLYDPARAAAAAARARLVATAAQQWGIPSERLTVTDGTIHAPGGRTATYGSLAVAAAKADLSKLVVEPKPESKAKLVGTRATRLDARDIVTGKHTYTHDLNVAGAKPCLMRRPPTIKGTVQAVNNADTVRRMPGVLAVATIPTGVAVLAETFAQALDGVNALDVAWGPGPVDNESDDTVRQKLRRAVGPVGDPPVTLPLGAGSLEAEFDFAFLSHAPLETNAAVADVRSDRAEIWSALQTPIITQETIAKELRLPLHKVTVHVMPSGGSFGRRLFFDAALEAAQISQAMGRPVKLIWHRTDDIRHGRVHPAKYHKVRVNYVRGNVLSYQHWSASVLTSLEHGFGEALTTAVAKIPGIGNESLNQVAFHAMVHCPYNFGVVGQHLHEVNMPIDTGSWRSVWSVNTRGVEEIIVDELARRFKKDPVQFRREFLKDDRQRAVLDKVASEGNWGRSLPAGVAQGLAFHDEMKGVTACLVELDARDQKHPRVTKAVVAVDVGRPINVSGIEAQVLGGLTDGISVALSGGLHLRNGYFLEGSYHNFHYARQKDTPPQVQIFVMPANGRPGGMGEFAVPVSFGAVVNAYRRATGILPTSFPINSDIDWEPYPPGPVPNPPMRPLPPKR</sequence>
<dbReference type="InterPro" id="IPR012368">
    <property type="entry name" value="OxRdtase_Mopterin-bd_su_IorB"/>
</dbReference>
<proteinExistence type="predicted"/>
<dbReference type="Pfam" id="PF02738">
    <property type="entry name" value="MoCoBD_1"/>
    <property type="match status" value="1"/>
</dbReference>
<dbReference type="InterPro" id="IPR008274">
    <property type="entry name" value="AldOxase/xan_DH_MoCoBD1"/>
</dbReference>
<name>A0A2V4ADT1_9PSEU</name>
<dbReference type="PIRSF" id="PIRSF036389">
    <property type="entry name" value="IOR_B"/>
    <property type="match status" value="1"/>
</dbReference>
<evidence type="ECO:0000259" key="1">
    <source>
        <dbReference type="SMART" id="SM01008"/>
    </source>
</evidence>
<feature type="domain" description="Aldehyde oxidase/xanthine dehydrogenase a/b hammerhead" evidence="1">
    <location>
        <begin position="222"/>
        <end position="301"/>
    </location>
</feature>
<dbReference type="InterPro" id="IPR000674">
    <property type="entry name" value="Ald_Oxase/Xan_DH_a/b"/>
</dbReference>
<dbReference type="PANTHER" id="PTHR47495">
    <property type="entry name" value="ALDEHYDE DEHYDROGENASE"/>
    <property type="match status" value="1"/>
</dbReference>
<dbReference type="InterPro" id="IPR052516">
    <property type="entry name" value="N-heterocyclic_Hydroxylase"/>
</dbReference>